<evidence type="ECO:0000256" key="1">
    <source>
        <dbReference type="ARBA" id="ARBA00000900"/>
    </source>
</evidence>
<dbReference type="RefSeq" id="XP_021818630.1">
    <property type="nucleotide sequence ID" value="XM_021962938.1"/>
</dbReference>
<evidence type="ECO:0000256" key="13">
    <source>
        <dbReference type="ARBA" id="ARBA00023136"/>
    </source>
</evidence>
<feature type="domain" description="RING-type" evidence="18">
    <location>
        <begin position="318"/>
        <end position="360"/>
    </location>
</feature>
<comment type="subcellular location">
    <subcellularLocation>
        <location evidence="2">Membrane</location>
        <topology evidence="2">Single-pass membrane protein</topology>
    </subcellularLocation>
</comment>
<evidence type="ECO:0000256" key="10">
    <source>
        <dbReference type="ARBA" id="ARBA00022786"/>
    </source>
</evidence>
<feature type="signal peptide" evidence="17">
    <location>
        <begin position="1"/>
        <end position="22"/>
    </location>
</feature>
<gene>
    <name evidence="20" type="primary">LOC110760638</name>
</gene>
<feature type="chain" id="PRO_5028146775" description="RING-type E3 ubiquitin transferase" evidence="17">
    <location>
        <begin position="23"/>
        <end position="372"/>
    </location>
</feature>
<organism evidence="19 20">
    <name type="scientific">Prunus avium</name>
    <name type="common">Cherry</name>
    <name type="synonym">Cerasus avium</name>
    <dbReference type="NCBI Taxonomy" id="42229"/>
    <lineage>
        <taxon>Eukaryota</taxon>
        <taxon>Viridiplantae</taxon>
        <taxon>Streptophyta</taxon>
        <taxon>Embryophyta</taxon>
        <taxon>Tracheophyta</taxon>
        <taxon>Spermatophyta</taxon>
        <taxon>Magnoliopsida</taxon>
        <taxon>eudicotyledons</taxon>
        <taxon>Gunneridae</taxon>
        <taxon>Pentapetalae</taxon>
        <taxon>rosids</taxon>
        <taxon>fabids</taxon>
        <taxon>Rosales</taxon>
        <taxon>Rosaceae</taxon>
        <taxon>Amygdaloideae</taxon>
        <taxon>Amygdaleae</taxon>
        <taxon>Prunus</taxon>
    </lineage>
</organism>
<evidence type="ECO:0000256" key="16">
    <source>
        <dbReference type="SAM" id="Phobius"/>
    </source>
</evidence>
<dbReference type="SMART" id="SM00184">
    <property type="entry name" value="RING"/>
    <property type="match status" value="1"/>
</dbReference>
<evidence type="ECO:0000256" key="14">
    <source>
        <dbReference type="ARBA" id="ARBA00024209"/>
    </source>
</evidence>
<dbReference type="InterPro" id="IPR025287">
    <property type="entry name" value="WAK_GUB"/>
</dbReference>
<dbReference type="InterPro" id="IPR001841">
    <property type="entry name" value="Znf_RING"/>
</dbReference>
<keyword evidence="5" id="KW-0808">Transferase</keyword>
<reference evidence="20" key="1">
    <citation type="submission" date="2025-08" db="UniProtKB">
        <authorList>
            <consortium name="RefSeq"/>
        </authorList>
    </citation>
    <scope>IDENTIFICATION</scope>
</reference>
<dbReference type="Pfam" id="PF13947">
    <property type="entry name" value="GUB_WAK_bind"/>
    <property type="match status" value="1"/>
</dbReference>
<dbReference type="EC" id="2.3.2.27" evidence="4"/>
<comment type="catalytic activity">
    <reaction evidence="1">
        <text>S-ubiquitinyl-[E2 ubiquitin-conjugating enzyme]-L-cysteine + [acceptor protein]-L-lysine = [E2 ubiquitin-conjugating enzyme]-L-cysteine + N(6)-ubiquitinyl-[acceptor protein]-L-lysine.</text>
        <dbReference type="EC" id="2.3.2.27"/>
    </reaction>
</comment>
<dbReference type="GO" id="GO:0030247">
    <property type="term" value="F:polysaccharide binding"/>
    <property type="evidence" value="ECO:0007669"/>
    <property type="project" value="InterPro"/>
</dbReference>
<keyword evidence="12 16" id="KW-1133">Transmembrane helix</keyword>
<dbReference type="PANTHER" id="PTHR46279">
    <property type="entry name" value="RING/U-BOX SUPERFAMILY PROTEIN"/>
    <property type="match status" value="1"/>
</dbReference>
<keyword evidence="6 16" id="KW-0812">Transmembrane</keyword>
<dbReference type="Proteomes" id="UP000515124">
    <property type="component" value="Unplaced"/>
</dbReference>
<evidence type="ECO:0000259" key="18">
    <source>
        <dbReference type="PROSITE" id="PS50089"/>
    </source>
</evidence>
<dbReference type="AlphaFoldDB" id="A0A6P5SP31"/>
<accession>A0A6P5SP31</accession>
<sequence>MSTLQFLITFLLLFFFVHHIGASAPICSESTCSFDSPPWIRFPFRLQNLQPSLCGYSESFDLKCNNQNEAILTLPSSGDFIVKTVDYINQNVWITDLNSCFPRLFLDHGLSLKGSPFSYAKDLVNFTLLNCSSYAEIPYPPISCLSNIEQYVITAVPSSYSTVPPSCSVLSTVSVPLGDPFDWNIIDLYGVELAWDKPDCRFCEGLGKVCGFENAKSFNLMCFDTYTYYSSNNGTSRTSEIAVITSLGVLGLLFTTVIFLRLMRTCDRVHQPIVELSTITNQQPPAVRKGLDDSTIESYPKIQLGQSWDLPKPNDNTCPICLGRYKSKETLRTIPECNHYFHANCIDEWLRRSATCPLCRNPFGGNKVIIEA</sequence>
<evidence type="ECO:0000313" key="20">
    <source>
        <dbReference type="RefSeq" id="XP_021818630.1"/>
    </source>
</evidence>
<evidence type="ECO:0000256" key="6">
    <source>
        <dbReference type="ARBA" id="ARBA00022692"/>
    </source>
</evidence>
<evidence type="ECO:0000256" key="3">
    <source>
        <dbReference type="ARBA" id="ARBA00004906"/>
    </source>
</evidence>
<evidence type="ECO:0000256" key="11">
    <source>
        <dbReference type="ARBA" id="ARBA00022833"/>
    </source>
</evidence>
<keyword evidence="9 15" id="KW-0863">Zinc-finger</keyword>
<evidence type="ECO:0000256" key="7">
    <source>
        <dbReference type="ARBA" id="ARBA00022723"/>
    </source>
</evidence>
<evidence type="ECO:0000256" key="17">
    <source>
        <dbReference type="SAM" id="SignalP"/>
    </source>
</evidence>
<evidence type="ECO:0000256" key="9">
    <source>
        <dbReference type="ARBA" id="ARBA00022771"/>
    </source>
</evidence>
<dbReference type="GeneID" id="110760638"/>
<dbReference type="Pfam" id="PF13639">
    <property type="entry name" value="zf-RING_2"/>
    <property type="match status" value="1"/>
</dbReference>
<dbReference type="InterPro" id="IPR046948">
    <property type="entry name" value="ATL20-22-like"/>
</dbReference>
<dbReference type="GO" id="GO:0016020">
    <property type="term" value="C:membrane"/>
    <property type="evidence" value="ECO:0007669"/>
    <property type="project" value="UniProtKB-SubCell"/>
</dbReference>
<evidence type="ECO:0000313" key="19">
    <source>
        <dbReference type="Proteomes" id="UP000515124"/>
    </source>
</evidence>
<feature type="transmembrane region" description="Helical" evidence="16">
    <location>
        <begin position="241"/>
        <end position="260"/>
    </location>
</feature>
<evidence type="ECO:0000256" key="5">
    <source>
        <dbReference type="ARBA" id="ARBA00022679"/>
    </source>
</evidence>
<proteinExistence type="inferred from homology"/>
<comment type="pathway">
    <text evidence="3">Protein modification; protein ubiquitination.</text>
</comment>
<evidence type="ECO:0000256" key="12">
    <source>
        <dbReference type="ARBA" id="ARBA00022989"/>
    </source>
</evidence>
<comment type="similarity">
    <text evidence="14">Belongs to the RING-type zinc finger family. ATL subfamily.</text>
</comment>
<dbReference type="InterPro" id="IPR013083">
    <property type="entry name" value="Znf_RING/FYVE/PHD"/>
</dbReference>
<dbReference type="PROSITE" id="PS50089">
    <property type="entry name" value="ZF_RING_2"/>
    <property type="match status" value="1"/>
</dbReference>
<dbReference type="KEGG" id="pavi:110760638"/>
<keyword evidence="11" id="KW-0862">Zinc</keyword>
<name>A0A6P5SP31_PRUAV</name>
<evidence type="ECO:0000256" key="8">
    <source>
        <dbReference type="ARBA" id="ARBA00022729"/>
    </source>
</evidence>
<keyword evidence="10" id="KW-0833">Ubl conjugation pathway</keyword>
<keyword evidence="13 16" id="KW-0472">Membrane</keyword>
<evidence type="ECO:0000256" key="4">
    <source>
        <dbReference type="ARBA" id="ARBA00012483"/>
    </source>
</evidence>
<evidence type="ECO:0000256" key="2">
    <source>
        <dbReference type="ARBA" id="ARBA00004167"/>
    </source>
</evidence>
<dbReference type="PANTHER" id="PTHR46279:SF31">
    <property type="entry name" value="RING-H2 FINGER PROTEIN ATL20-LIKE ISOFORM X1"/>
    <property type="match status" value="1"/>
</dbReference>
<protein>
    <recommendedName>
        <fullName evidence="4">RING-type E3 ubiquitin transferase</fullName>
        <ecNumber evidence="4">2.3.2.27</ecNumber>
    </recommendedName>
</protein>
<evidence type="ECO:0000256" key="15">
    <source>
        <dbReference type="PROSITE-ProRule" id="PRU00175"/>
    </source>
</evidence>
<keyword evidence="8 17" id="KW-0732">Signal</keyword>
<dbReference type="Gene3D" id="3.30.40.10">
    <property type="entry name" value="Zinc/RING finger domain, C3HC4 (zinc finger)"/>
    <property type="match status" value="1"/>
</dbReference>
<dbReference type="SUPFAM" id="SSF57850">
    <property type="entry name" value="RING/U-box"/>
    <property type="match status" value="1"/>
</dbReference>
<dbReference type="CDD" id="cd16461">
    <property type="entry name" value="RING-H2_EL5-like"/>
    <property type="match status" value="1"/>
</dbReference>
<keyword evidence="7" id="KW-0479">Metal-binding</keyword>
<dbReference type="GO" id="GO:0061630">
    <property type="term" value="F:ubiquitin protein ligase activity"/>
    <property type="evidence" value="ECO:0007669"/>
    <property type="project" value="UniProtKB-EC"/>
</dbReference>
<keyword evidence="19" id="KW-1185">Reference proteome</keyword>
<dbReference type="GO" id="GO:0008270">
    <property type="term" value="F:zinc ion binding"/>
    <property type="evidence" value="ECO:0007669"/>
    <property type="project" value="UniProtKB-KW"/>
</dbReference>